<dbReference type="InterPro" id="IPR010279">
    <property type="entry name" value="YqjD/ElaB"/>
</dbReference>
<dbReference type="GO" id="GO:0043022">
    <property type="term" value="F:ribosome binding"/>
    <property type="evidence" value="ECO:0007669"/>
    <property type="project" value="InterPro"/>
</dbReference>
<feature type="domain" description="DUF883" evidence="2">
    <location>
        <begin position="62"/>
        <end position="91"/>
    </location>
</feature>
<gene>
    <name evidence="3" type="ORF">HHL15_00140</name>
</gene>
<keyword evidence="1" id="KW-0812">Transmembrane</keyword>
<reference evidence="3 4" key="1">
    <citation type="submission" date="2020-04" db="EMBL/GenBank/DDBJ databases">
        <title>Zoogloea sp. G-4-1-14 isolated from soil.</title>
        <authorList>
            <person name="Dahal R.H."/>
        </authorList>
    </citation>
    <scope>NUCLEOTIDE SEQUENCE [LARGE SCALE GENOMIC DNA]</scope>
    <source>
        <strain evidence="3 4">G-4-1-14</strain>
    </source>
</reference>
<dbReference type="AlphaFoldDB" id="A0A848G142"/>
<dbReference type="PANTHER" id="PTHR35893">
    <property type="entry name" value="INNER MEMBRANE PROTEIN-RELATED"/>
    <property type="match status" value="1"/>
</dbReference>
<feature type="transmembrane region" description="Helical" evidence="1">
    <location>
        <begin position="71"/>
        <end position="88"/>
    </location>
</feature>
<evidence type="ECO:0000313" key="3">
    <source>
        <dbReference type="EMBL" id="NML24143.1"/>
    </source>
</evidence>
<comment type="caution">
    <text evidence="3">The sequence shown here is derived from an EMBL/GenBank/DDBJ whole genome shotgun (WGS) entry which is preliminary data.</text>
</comment>
<evidence type="ECO:0000259" key="2">
    <source>
        <dbReference type="Pfam" id="PF19029"/>
    </source>
</evidence>
<keyword evidence="1" id="KW-1133">Transmembrane helix</keyword>
<evidence type="ECO:0000313" key="4">
    <source>
        <dbReference type="Proteomes" id="UP000580043"/>
    </source>
</evidence>
<dbReference type="Proteomes" id="UP000580043">
    <property type="component" value="Unassembled WGS sequence"/>
</dbReference>
<accession>A0A848G142</accession>
<keyword evidence="4" id="KW-1185">Reference proteome</keyword>
<dbReference type="InterPro" id="IPR043605">
    <property type="entry name" value="DUF883_C"/>
</dbReference>
<organism evidence="3 4">
    <name type="scientific">Zoogloea dura</name>
    <dbReference type="NCBI Taxonomy" id="2728840"/>
    <lineage>
        <taxon>Bacteria</taxon>
        <taxon>Pseudomonadati</taxon>
        <taxon>Pseudomonadota</taxon>
        <taxon>Betaproteobacteria</taxon>
        <taxon>Rhodocyclales</taxon>
        <taxon>Zoogloeaceae</taxon>
        <taxon>Zoogloea</taxon>
    </lineage>
</organism>
<dbReference type="Pfam" id="PF19029">
    <property type="entry name" value="DUF883_C"/>
    <property type="match status" value="1"/>
</dbReference>
<sequence>MKDLKGVVGSADDLITDMAQTTAEGYAAARSTVQGAMGEARSRYDDVRRRALHQAHCATEATQTYMREKPWHVLAGAAVLGFLAGVFINRR</sequence>
<proteinExistence type="predicted"/>
<dbReference type="EMBL" id="JABBGA010000001">
    <property type="protein sequence ID" value="NML24143.1"/>
    <property type="molecule type" value="Genomic_DNA"/>
</dbReference>
<evidence type="ECO:0000256" key="1">
    <source>
        <dbReference type="SAM" id="Phobius"/>
    </source>
</evidence>
<protein>
    <submittedName>
        <fullName evidence="3">DUF883 domain-containing protein</fullName>
    </submittedName>
</protein>
<keyword evidence="1" id="KW-0472">Membrane</keyword>
<name>A0A848G142_9RHOO</name>
<dbReference type="PANTHER" id="PTHR35893:SF3">
    <property type="entry name" value="INNER MEMBRANE PROTEIN"/>
    <property type="match status" value="1"/>
</dbReference>